<name>A0A0F2LRE8_9CREN</name>
<dbReference type="PATRIC" id="fig|1326980.8.peg.302"/>
<comment type="caution">
    <text evidence="1">The sequence shown here is derived from an EMBL/GenBank/DDBJ whole genome shotgun (WGS) entry which is preliminary data.</text>
</comment>
<sequence>MRKEEIREEHAVILKATKALLYSYALSVLYQERKYLDSTLDFYREFYETFVLKCHNVKEERISSLINFDDTVRDHPEIKKIALVVFADTTRIGELVVTMINHIIEEENKWLNNISGDFKEIIEEVEKEIGEEVHKHYVKSVEELYSSIMSRFPILDILQVTPTTSKLIVMRFPPEKIFKLIRKAKIGNELWVAEVGG</sequence>
<gene>
    <name evidence="1" type="ORF">TQ35_07660</name>
</gene>
<organism evidence="1">
    <name type="scientific">Candidatus Aramenus sulfurataquae</name>
    <dbReference type="NCBI Taxonomy" id="1326980"/>
    <lineage>
        <taxon>Archaea</taxon>
        <taxon>Thermoproteota</taxon>
        <taxon>Thermoprotei</taxon>
        <taxon>Sulfolobales</taxon>
        <taxon>Sulfolobaceae</taxon>
        <taxon>Candidatus Aramenus</taxon>
    </lineage>
</organism>
<dbReference type="AlphaFoldDB" id="A0A0F2LRE8"/>
<protein>
    <submittedName>
        <fullName evidence="1">Uncharacterized protein</fullName>
    </submittedName>
</protein>
<evidence type="ECO:0000313" key="1">
    <source>
        <dbReference type="EMBL" id="KJR78366.1"/>
    </source>
</evidence>
<reference evidence="1" key="1">
    <citation type="submission" date="2015-03" db="EMBL/GenBank/DDBJ databases">
        <title>Metagenome Sequencing of an Archaeal-Dominated Microbial Community from a Hot Spring at the Los Azufres Geothermal Field, Mexico.</title>
        <authorList>
            <person name="Servin-Garciduenas L.E."/>
            <person name="Martinez-Romero E."/>
        </authorList>
    </citation>
    <scope>NUCLEOTIDE SEQUENCE [LARGE SCALE GENOMIC DNA]</scope>
    <source>
        <strain evidence="1">AZ1-454</strain>
    </source>
</reference>
<accession>A0A0F2LRE8</accession>
<proteinExistence type="predicted"/>
<dbReference type="EMBL" id="JZWS01000123">
    <property type="protein sequence ID" value="KJR78366.1"/>
    <property type="molecule type" value="Genomic_DNA"/>
</dbReference>